<reference evidence="1 2" key="1">
    <citation type="submission" date="2015-04" db="EMBL/GenBank/DDBJ databases">
        <authorList>
            <consortium name="Pathogen Informatics"/>
        </authorList>
    </citation>
    <scope>NUCLEOTIDE SEQUENCE [LARGE SCALE GENOMIC DNA]</scope>
    <source>
        <strain evidence="1 2">SGS1</strain>
    </source>
</reference>
<name>A0A1J1H126_PLARL</name>
<dbReference type="EMBL" id="LN835296">
    <property type="protein sequence ID" value="CRG98364.1"/>
    <property type="molecule type" value="Genomic_DNA"/>
</dbReference>
<proteinExistence type="predicted"/>
<dbReference type="KEGG" id="prel:PRELSG_0100900"/>
<dbReference type="RefSeq" id="XP_028531374.1">
    <property type="nucleotide sequence ID" value="XM_028678023.1"/>
</dbReference>
<dbReference type="GeneID" id="39734259"/>
<dbReference type="VEuPathDB" id="PlasmoDB:PRELSG_0100900"/>
<gene>
    <name evidence="1" type="ORF">PRELSG_0100900</name>
</gene>
<dbReference type="AlphaFoldDB" id="A0A1J1H126"/>
<accession>A0A1J1H126</accession>
<dbReference type="Proteomes" id="UP000220158">
    <property type="component" value="Chromosome 1"/>
</dbReference>
<keyword evidence="2" id="KW-1185">Reference proteome</keyword>
<evidence type="ECO:0000313" key="1">
    <source>
        <dbReference type="EMBL" id="CRG98364.1"/>
    </source>
</evidence>
<organism evidence="1 2">
    <name type="scientific">Plasmodium relictum</name>
    <dbReference type="NCBI Taxonomy" id="85471"/>
    <lineage>
        <taxon>Eukaryota</taxon>
        <taxon>Sar</taxon>
        <taxon>Alveolata</taxon>
        <taxon>Apicomplexa</taxon>
        <taxon>Aconoidasida</taxon>
        <taxon>Haemosporida</taxon>
        <taxon>Plasmodiidae</taxon>
        <taxon>Plasmodium</taxon>
        <taxon>Plasmodium (Haemamoeba)</taxon>
    </lineage>
</organism>
<dbReference type="OrthoDB" id="381830at2759"/>
<protein>
    <submittedName>
        <fullName evidence="1">Uncharacterized protein</fullName>
    </submittedName>
</protein>
<sequence length="686" mass="83301">MFSSKQIPIIYIKKIDEVKKMIDYIENIYSDNKEKKDNLKKIFGNNHVGNLHMTNDYENIFNYWNFFHFKNKSKLKENTINKKKIENLDSINSNYTDIFKFCSNENQEINIMEKNIIGIYIPLNKNIYSLKLNYFYVFKNLKELMNGKLFYEIYFILPNCIFLFSFIEVFKKLIYHEKIIEYIKKKKKKEIIKIRNKNNLLKKIYERKLIIIKKEIKEEFEKVFFNKKYIKVLYEDSIELSSFLFYFLKVNTINFIDLHHLYQYIISLYGLKILKHNIFSAIYILFPDIYNNTLIYEYKIVENEKRQINNDKENKLNLEESKMSYNTDSNFKTLNEHFYKKNKKRIIDGNHENINNLNNFDNLIYKKVDNKNFVTEIETCGLNNNYNIIKKKGKFFQLKKKVIHIYNSNDNNEIINFEKQLIEILYIFPCTHKLLIKYKDLEGHNICYKMNELNKKYKLLNNFFKKYYDKKDKFPCNTKLKRKERDKEFNENSICNNKLINSLYSTLNITEEIIYDHKLIIGKNIYAYIYEINTTSKNIVFRFNLNSRNIIFRNIISFKDCPNYENNKKVNKYKHLLKNINNNLYLDSSSVLSRNTKLYNYKNNILVGLLYDKENNFDYFCDKNVGDTVFCTICDISSCGKYLYLQRYDSKNLIFHFRKEKYINLEKNYDYDDITKLNEEIIKEIV</sequence>
<evidence type="ECO:0000313" key="2">
    <source>
        <dbReference type="Proteomes" id="UP000220158"/>
    </source>
</evidence>